<proteinExistence type="inferred from homology"/>
<dbReference type="PANTHER" id="PTHR43876:SF7">
    <property type="entry name" value="UBIQUINONE BIOSYNTHESIS MONOOXYGENASE COQ6, MITOCHONDRIAL"/>
    <property type="match status" value="1"/>
</dbReference>
<evidence type="ECO:0000313" key="10">
    <source>
        <dbReference type="Proteomes" id="UP000440694"/>
    </source>
</evidence>
<evidence type="ECO:0000256" key="7">
    <source>
        <dbReference type="ARBA" id="ARBA00023033"/>
    </source>
</evidence>
<dbReference type="GO" id="GO:0006744">
    <property type="term" value="P:ubiquinone biosynthetic process"/>
    <property type="evidence" value="ECO:0007669"/>
    <property type="project" value="UniProtKB-UniPathway"/>
</dbReference>
<keyword evidence="10" id="KW-1185">Reference proteome</keyword>
<evidence type="ECO:0000256" key="5">
    <source>
        <dbReference type="ARBA" id="ARBA00022827"/>
    </source>
</evidence>
<dbReference type="PRINTS" id="PR00420">
    <property type="entry name" value="RNGMNOXGNASE"/>
</dbReference>
<reference evidence="9 10" key="1">
    <citation type="submission" date="2019-11" db="EMBL/GenBank/DDBJ databases">
        <title>Identification of a novel strain.</title>
        <authorList>
            <person name="Xu Q."/>
            <person name="Wang G."/>
        </authorList>
    </citation>
    <scope>NUCLEOTIDE SEQUENCE [LARGE SCALE GENOMIC DNA]</scope>
    <source>
        <strain evidence="10">xq</strain>
    </source>
</reference>
<gene>
    <name evidence="9" type="ORF">GIW81_02585</name>
</gene>
<dbReference type="GO" id="GO:0071949">
    <property type="term" value="F:FAD binding"/>
    <property type="evidence" value="ECO:0007669"/>
    <property type="project" value="InterPro"/>
</dbReference>
<dbReference type="Pfam" id="PF01494">
    <property type="entry name" value="FAD_binding_3"/>
    <property type="match status" value="1"/>
</dbReference>
<dbReference type="SUPFAM" id="SSF51905">
    <property type="entry name" value="FAD/NAD(P)-binding domain"/>
    <property type="match status" value="1"/>
</dbReference>
<dbReference type="PANTHER" id="PTHR43876">
    <property type="entry name" value="UBIQUINONE BIOSYNTHESIS MONOOXYGENASE COQ6, MITOCHONDRIAL"/>
    <property type="match status" value="1"/>
</dbReference>
<dbReference type="InterPro" id="IPR002938">
    <property type="entry name" value="FAD-bd"/>
</dbReference>
<evidence type="ECO:0000256" key="6">
    <source>
        <dbReference type="ARBA" id="ARBA00023002"/>
    </source>
</evidence>
<keyword evidence="4" id="KW-0285">Flavoprotein</keyword>
<organism evidence="9 10">
    <name type="scientific">Hyphomicrobium album</name>
    <dbReference type="NCBI Taxonomy" id="2665159"/>
    <lineage>
        <taxon>Bacteria</taxon>
        <taxon>Pseudomonadati</taxon>
        <taxon>Pseudomonadota</taxon>
        <taxon>Alphaproteobacteria</taxon>
        <taxon>Hyphomicrobiales</taxon>
        <taxon>Hyphomicrobiaceae</taxon>
        <taxon>Hyphomicrobium</taxon>
    </lineage>
</organism>
<evidence type="ECO:0000259" key="8">
    <source>
        <dbReference type="Pfam" id="PF01494"/>
    </source>
</evidence>
<dbReference type="NCBIfam" id="TIGR01988">
    <property type="entry name" value="Ubi-OHases"/>
    <property type="match status" value="1"/>
</dbReference>
<evidence type="ECO:0000256" key="2">
    <source>
        <dbReference type="ARBA" id="ARBA00004749"/>
    </source>
</evidence>
<keyword evidence="5" id="KW-0274">FAD</keyword>
<feature type="domain" description="FAD-binding" evidence="8">
    <location>
        <begin position="7"/>
        <end position="337"/>
    </location>
</feature>
<dbReference type="InterPro" id="IPR010971">
    <property type="entry name" value="UbiH/COQ6"/>
</dbReference>
<dbReference type="Proteomes" id="UP000440694">
    <property type="component" value="Unassembled WGS sequence"/>
</dbReference>
<dbReference type="Gene3D" id="3.50.50.60">
    <property type="entry name" value="FAD/NAD(P)-binding domain"/>
    <property type="match status" value="2"/>
</dbReference>
<dbReference type="GO" id="GO:0016705">
    <property type="term" value="F:oxidoreductase activity, acting on paired donors, with incorporation or reduction of molecular oxygen"/>
    <property type="evidence" value="ECO:0007669"/>
    <property type="project" value="InterPro"/>
</dbReference>
<keyword evidence="7" id="KW-0503">Monooxygenase</keyword>
<name>A0A6I3KFB5_9HYPH</name>
<accession>A0A6I3KFB5</accession>
<keyword evidence="6" id="KW-0560">Oxidoreductase</keyword>
<dbReference type="GO" id="GO:0004497">
    <property type="term" value="F:monooxygenase activity"/>
    <property type="evidence" value="ECO:0007669"/>
    <property type="project" value="UniProtKB-KW"/>
</dbReference>
<dbReference type="InterPro" id="IPR051205">
    <property type="entry name" value="UbiH/COQ6_monooxygenase"/>
</dbReference>
<evidence type="ECO:0000256" key="1">
    <source>
        <dbReference type="ARBA" id="ARBA00001974"/>
    </source>
</evidence>
<dbReference type="EMBL" id="WMBQ01000001">
    <property type="protein sequence ID" value="MTD93218.1"/>
    <property type="molecule type" value="Genomic_DNA"/>
</dbReference>
<dbReference type="InterPro" id="IPR036188">
    <property type="entry name" value="FAD/NAD-bd_sf"/>
</dbReference>
<evidence type="ECO:0000313" key="9">
    <source>
        <dbReference type="EMBL" id="MTD93218.1"/>
    </source>
</evidence>
<evidence type="ECO:0000256" key="3">
    <source>
        <dbReference type="ARBA" id="ARBA00005349"/>
    </source>
</evidence>
<dbReference type="NCBIfam" id="NF005691">
    <property type="entry name" value="PRK07494.1"/>
    <property type="match status" value="1"/>
</dbReference>
<comment type="caution">
    <text evidence="9">The sequence shown here is derived from an EMBL/GenBank/DDBJ whole genome shotgun (WGS) entry which is preliminary data.</text>
</comment>
<evidence type="ECO:0000256" key="4">
    <source>
        <dbReference type="ARBA" id="ARBA00022630"/>
    </source>
</evidence>
<sequence>MTDASAYDVAVVGAGPAGLAAALSLAQQGLRVAAIGAPPPRRDTRTAALFGGSVTLLENLGLAAVCRTAGEPVYGIRIVDDMGALLRAPEVTFTASEAGLDRLGFNIPNAALVDAMRMQAMAVPTLSLIDVAVTQVVPAADGVALHLASGSVLSARLVVGADGRQSICRQAAGISARTWGYEQSAVACTFSHQRPHGGISTEFHRPAGPFTVVPSPDNASSLVWVERPSTAEALAALPEPDFRAALEERLQGLLGSVGDIGPRAVFPLSGLSAEVAGRNRIALVGEAVHVIPPIGAQGLNLGLRDAACLADCVADARAAGGDIGAPDVLDAYGRMRRTDIASRIWGVDILNRTLLSEAPPVQALRGLGLHLLKSIGPVRRLAIREGLAPSFLAPRLMQPGVQKADA</sequence>
<dbReference type="AlphaFoldDB" id="A0A6I3KFB5"/>
<comment type="similarity">
    <text evidence="3">Belongs to the UbiH/COQ6 family.</text>
</comment>
<comment type="cofactor">
    <cofactor evidence="1">
        <name>FAD</name>
        <dbReference type="ChEBI" id="CHEBI:57692"/>
    </cofactor>
</comment>
<dbReference type="UniPathway" id="UPA00232"/>
<protein>
    <submittedName>
        <fullName evidence="9">UbiH/UbiF family hydroxylase</fullName>
    </submittedName>
</protein>
<comment type="pathway">
    <text evidence="2">Cofactor biosynthesis; ubiquinone biosynthesis.</text>
</comment>